<evidence type="ECO:0000313" key="1">
    <source>
        <dbReference type="EMBL" id="EGO02278.1"/>
    </source>
</evidence>
<sequence>MSQELETSAAQGLETGVYVISSIAFPGGSIGVEKSGPRASGITPRNVVSWPASPDPEVVQVKNLGGGRYNLISGGLGTSPKSKKLVGVVFPPTSGETWGLEYKSEYDGYT</sequence>
<evidence type="ECO:0000313" key="2">
    <source>
        <dbReference type="Proteomes" id="UP000008063"/>
    </source>
</evidence>
<dbReference type="HOGENOM" id="CLU_2172616_0_0_1"/>
<accession>F8PQT4</accession>
<dbReference type="Proteomes" id="UP000008063">
    <property type="component" value="Unassembled WGS sequence"/>
</dbReference>
<dbReference type="AlphaFoldDB" id="F8PQT4"/>
<dbReference type="InParanoid" id="F8PQT4"/>
<reference evidence="2" key="1">
    <citation type="journal article" date="2011" name="Science">
        <title>The plant cell wall-decomposing machinery underlies the functional diversity of forest fungi.</title>
        <authorList>
            <person name="Eastwood D.C."/>
            <person name="Floudas D."/>
            <person name="Binder M."/>
            <person name="Majcherczyk A."/>
            <person name="Schneider P."/>
            <person name="Aerts A."/>
            <person name="Asiegbu F.O."/>
            <person name="Baker S.E."/>
            <person name="Barry K."/>
            <person name="Bendiksby M."/>
            <person name="Blumentritt M."/>
            <person name="Coutinho P.M."/>
            <person name="Cullen D."/>
            <person name="de Vries R.P."/>
            <person name="Gathman A."/>
            <person name="Goodell B."/>
            <person name="Henrissat B."/>
            <person name="Ihrmark K."/>
            <person name="Kauserud H."/>
            <person name="Kohler A."/>
            <person name="LaButti K."/>
            <person name="Lapidus A."/>
            <person name="Lavin J.L."/>
            <person name="Lee Y.-H."/>
            <person name="Lindquist E."/>
            <person name="Lilly W."/>
            <person name="Lucas S."/>
            <person name="Morin E."/>
            <person name="Murat C."/>
            <person name="Oguiza J.A."/>
            <person name="Park J."/>
            <person name="Pisabarro A.G."/>
            <person name="Riley R."/>
            <person name="Rosling A."/>
            <person name="Salamov A."/>
            <person name="Schmidt O."/>
            <person name="Schmutz J."/>
            <person name="Skrede I."/>
            <person name="Stenlid J."/>
            <person name="Wiebenga A."/>
            <person name="Xie X."/>
            <person name="Kuees U."/>
            <person name="Hibbett D.S."/>
            <person name="Hoffmeister D."/>
            <person name="Hoegberg N."/>
            <person name="Martin F."/>
            <person name="Grigoriev I.V."/>
            <person name="Watkinson S.C."/>
        </authorList>
    </citation>
    <scope>NUCLEOTIDE SEQUENCE [LARGE SCALE GENOMIC DNA]</scope>
    <source>
        <strain evidence="2">strain S7.3</strain>
    </source>
</reference>
<gene>
    <name evidence="1" type="ORF">SERLA73DRAFT_151197</name>
</gene>
<protein>
    <submittedName>
        <fullName evidence="1">Uncharacterized protein</fullName>
    </submittedName>
</protein>
<dbReference type="EMBL" id="GL945477">
    <property type="protein sequence ID" value="EGO02278.1"/>
    <property type="molecule type" value="Genomic_DNA"/>
</dbReference>
<proteinExistence type="predicted"/>
<keyword evidence="2" id="KW-1185">Reference proteome</keyword>
<organism evidence="2">
    <name type="scientific">Serpula lacrymans var. lacrymans (strain S7.3)</name>
    <name type="common">Dry rot fungus</name>
    <dbReference type="NCBI Taxonomy" id="936435"/>
    <lineage>
        <taxon>Eukaryota</taxon>
        <taxon>Fungi</taxon>
        <taxon>Dikarya</taxon>
        <taxon>Basidiomycota</taxon>
        <taxon>Agaricomycotina</taxon>
        <taxon>Agaricomycetes</taxon>
        <taxon>Agaricomycetidae</taxon>
        <taxon>Boletales</taxon>
        <taxon>Coniophorineae</taxon>
        <taxon>Serpulaceae</taxon>
        <taxon>Serpula</taxon>
    </lineage>
</organism>
<name>F8PQT4_SERL3</name>
<dbReference type="Gene3D" id="2.80.10.50">
    <property type="match status" value="1"/>
</dbReference>